<sequence>MGISKNDYYTIKIEDIGDKGEGIGKYEGYTIFVKDAYVEDEVKVKLTKVKKNYAFGRLIEIIKPSPYRIEPPCEVYKQCGGCQIQGLDYDKQLVFKEKKVKDALERIGKLKNININTIIGMEHPFFYRNKSQYPVKRDNEGNLKIGFYATRSHHVIEHEKCYIGNPVNESIIEIIKQYVHNNNISIYDEENHKGLMRHILIRAGHFTKEIMVCIVINGKDLPQKDQVIKALTTIPNMKSISVNINTEKTNVILGHQTKKLWGTDYILDTLGNITYQISPQSFYQVNTVQTEKLYNKVLEYAQIKGDETIWDIYCGIGTITLYLAQKAKKVYGVEIVKEAIEDARKNAQMNNINNVEFYTGKAEDVIPRKYNEEGIYADTIVVDPPRKGCDESVLKTIVDISPKKMIYVSCDPSTLARDLKYLCENGFEVKEVQPVDMFGHTVHVECVVLMRHCGLASEK</sequence>
<evidence type="ECO:0000256" key="5">
    <source>
        <dbReference type="PROSITE-ProRule" id="PRU10015"/>
    </source>
</evidence>
<dbReference type="RefSeq" id="WP_132283128.1">
    <property type="nucleotide sequence ID" value="NZ_SMGQ01000016.1"/>
</dbReference>
<dbReference type="FunFam" id="3.40.50.150:FF:000009">
    <property type="entry name" value="23S rRNA (Uracil(1939)-C(5))-methyltransferase RlmD"/>
    <property type="match status" value="1"/>
</dbReference>
<dbReference type="PROSITE" id="PS50926">
    <property type="entry name" value="TRAM"/>
    <property type="match status" value="1"/>
</dbReference>
<dbReference type="FunFam" id="2.40.50.1070:FF:000003">
    <property type="entry name" value="23S rRNA (Uracil-5-)-methyltransferase RumA"/>
    <property type="match status" value="1"/>
</dbReference>
<evidence type="ECO:0000259" key="6">
    <source>
        <dbReference type="PROSITE" id="PS50926"/>
    </source>
</evidence>
<proteinExistence type="inferred from homology"/>
<keyword evidence="8" id="KW-1185">Reference proteome</keyword>
<dbReference type="SUPFAM" id="SSF53335">
    <property type="entry name" value="S-adenosyl-L-methionine-dependent methyltransferases"/>
    <property type="match status" value="1"/>
</dbReference>
<dbReference type="PROSITE" id="PS51687">
    <property type="entry name" value="SAM_MT_RNA_M5U"/>
    <property type="match status" value="1"/>
</dbReference>
<dbReference type="GO" id="GO:0070475">
    <property type="term" value="P:rRNA base methylation"/>
    <property type="evidence" value="ECO:0007669"/>
    <property type="project" value="TreeGrafter"/>
</dbReference>
<reference evidence="7 8" key="1">
    <citation type="submission" date="2019-03" db="EMBL/GenBank/DDBJ databases">
        <title>Genomic Encyclopedia of Type Strains, Phase IV (KMG-IV): sequencing the most valuable type-strain genomes for metagenomic binning, comparative biology and taxonomic classification.</title>
        <authorList>
            <person name="Goeker M."/>
        </authorList>
    </citation>
    <scope>NUCLEOTIDE SEQUENCE [LARGE SCALE GENOMIC DNA]</scope>
    <source>
        <strain evidence="7 8">DSM 24176</strain>
    </source>
</reference>
<dbReference type="Pfam" id="PF05958">
    <property type="entry name" value="tRNA_U5-meth_tr"/>
    <property type="match status" value="1"/>
</dbReference>
<feature type="active site" evidence="5">
    <location>
        <position position="410"/>
    </location>
</feature>
<dbReference type="Gene3D" id="2.40.50.140">
    <property type="entry name" value="Nucleic acid-binding proteins"/>
    <property type="match status" value="1"/>
</dbReference>
<dbReference type="PANTHER" id="PTHR11061">
    <property type="entry name" value="RNA M5U METHYLTRANSFERASE"/>
    <property type="match status" value="1"/>
</dbReference>
<evidence type="ECO:0000256" key="2">
    <source>
        <dbReference type="ARBA" id="ARBA00022679"/>
    </source>
</evidence>
<dbReference type="CDD" id="cd02440">
    <property type="entry name" value="AdoMet_MTases"/>
    <property type="match status" value="1"/>
</dbReference>
<keyword evidence="2 4" id="KW-0808">Transferase</keyword>
<name>A0A4R1MDD8_9FIRM</name>
<feature type="binding site" evidence="4">
    <location>
        <position position="383"/>
    </location>
    <ligand>
        <name>S-adenosyl-L-methionine</name>
        <dbReference type="ChEBI" id="CHEBI:59789"/>
    </ligand>
</feature>
<dbReference type="SUPFAM" id="SSF50249">
    <property type="entry name" value="Nucleic acid-binding proteins"/>
    <property type="match status" value="1"/>
</dbReference>
<dbReference type="FunFam" id="2.40.50.140:FF:000097">
    <property type="entry name" value="23S rRNA (uracil(1939)-C(5))-methyltransferase RlmD"/>
    <property type="match status" value="1"/>
</dbReference>
<evidence type="ECO:0000313" key="7">
    <source>
        <dbReference type="EMBL" id="TCK89044.1"/>
    </source>
</evidence>
<comment type="similarity">
    <text evidence="4">Belongs to the class I-like SAM-binding methyltransferase superfamily. RNA M5U methyltransferase family.</text>
</comment>
<dbReference type="Gene3D" id="3.40.50.150">
    <property type="entry name" value="Vaccinia Virus protein VP39"/>
    <property type="match status" value="1"/>
</dbReference>
<dbReference type="InterPro" id="IPR012340">
    <property type="entry name" value="NA-bd_OB-fold"/>
</dbReference>
<dbReference type="NCBIfam" id="TIGR00479">
    <property type="entry name" value="rumA"/>
    <property type="match status" value="1"/>
</dbReference>
<feature type="binding site" evidence="4">
    <location>
        <position position="334"/>
    </location>
    <ligand>
        <name>S-adenosyl-L-methionine</name>
        <dbReference type="ChEBI" id="CHEBI:59789"/>
    </ligand>
</feature>
<accession>A0A4R1MDD8</accession>
<organism evidence="7 8">
    <name type="scientific">Natranaerovirga hydrolytica</name>
    <dbReference type="NCBI Taxonomy" id="680378"/>
    <lineage>
        <taxon>Bacteria</taxon>
        <taxon>Bacillati</taxon>
        <taxon>Bacillota</taxon>
        <taxon>Clostridia</taxon>
        <taxon>Lachnospirales</taxon>
        <taxon>Natranaerovirgaceae</taxon>
        <taxon>Natranaerovirga</taxon>
    </lineage>
</organism>
<feature type="domain" description="TRAM" evidence="6">
    <location>
        <begin position="1"/>
        <end position="60"/>
    </location>
</feature>
<feature type="binding site" evidence="4">
    <location>
        <position position="313"/>
    </location>
    <ligand>
        <name>S-adenosyl-L-methionine</name>
        <dbReference type="ChEBI" id="CHEBI:59789"/>
    </ligand>
</feature>
<comment type="caution">
    <text evidence="7">The sequence shown here is derived from an EMBL/GenBank/DDBJ whole genome shotgun (WGS) entry which is preliminary data.</text>
</comment>
<dbReference type="PANTHER" id="PTHR11061:SF30">
    <property type="entry name" value="TRNA (URACIL(54)-C(5))-METHYLTRANSFERASE"/>
    <property type="match status" value="1"/>
</dbReference>
<feature type="binding site" evidence="4">
    <location>
        <position position="284"/>
    </location>
    <ligand>
        <name>S-adenosyl-L-methionine</name>
        <dbReference type="ChEBI" id="CHEBI:59789"/>
    </ligand>
</feature>
<evidence type="ECO:0000256" key="1">
    <source>
        <dbReference type="ARBA" id="ARBA00022603"/>
    </source>
</evidence>
<dbReference type="InterPro" id="IPR002792">
    <property type="entry name" value="TRAM_dom"/>
</dbReference>
<dbReference type="OrthoDB" id="9804590at2"/>
<dbReference type="Proteomes" id="UP000294545">
    <property type="component" value="Unassembled WGS sequence"/>
</dbReference>
<gene>
    <name evidence="7" type="ORF">EDC19_2457</name>
</gene>
<dbReference type="InterPro" id="IPR010280">
    <property type="entry name" value="U5_MeTrfase_fam"/>
</dbReference>
<dbReference type="Pfam" id="PF01938">
    <property type="entry name" value="TRAM"/>
    <property type="match status" value="1"/>
</dbReference>
<feature type="active site" description="Nucleophile" evidence="4">
    <location>
        <position position="410"/>
    </location>
</feature>
<dbReference type="AlphaFoldDB" id="A0A4R1MDD8"/>
<dbReference type="GO" id="GO:0070041">
    <property type="term" value="F:rRNA (uridine-C5-)-methyltransferase activity"/>
    <property type="evidence" value="ECO:0007669"/>
    <property type="project" value="TreeGrafter"/>
</dbReference>
<protein>
    <submittedName>
        <fullName evidence="7">23S rRNA (Uracil1939-C5)-methyltransferase</fullName>
    </submittedName>
</protein>
<keyword evidence="1 4" id="KW-0489">Methyltransferase</keyword>
<dbReference type="InterPro" id="IPR029063">
    <property type="entry name" value="SAM-dependent_MTases_sf"/>
</dbReference>
<dbReference type="Gene3D" id="2.40.50.1070">
    <property type="match status" value="1"/>
</dbReference>
<evidence type="ECO:0000313" key="8">
    <source>
        <dbReference type="Proteomes" id="UP000294545"/>
    </source>
</evidence>
<dbReference type="InterPro" id="IPR030390">
    <property type="entry name" value="MeTrfase_TrmA_AS"/>
</dbReference>
<evidence type="ECO:0000256" key="3">
    <source>
        <dbReference type="ARBA" id="ARBA00022691"/>
    </source>
</evidence>
<evidence type="ECO:0000256" key="4">
    <source>
        <dbReference type="PROSITE-ProRule" id="PRU01024"/>
    </source>
</evidence>
<dbReference type="EMBL" id="SMGQ01000016">
    <property type="protein sequence ID" value="TCK89044.1"/>
    <property type="molecule type" value="Genomic_DNA"/>
</dbReference>
<dbReference type="PROSITE" id="PS01230">
    <property type="entry name" value="TRMA_1"/>
    <property type="match status" value="1"/>
</dbReference>
<keyword evidence="3 4" id="KW-0949">S-adenosyl-L-methionine</keyword>